<dbReference type="PIRSF" id="PIRSF006232">
    <property type="entry name" value="Pirin"/>
    <property type="match status" value="1"/>
</dbReference>
<evidence type="ECO:0000256" key="1">
    <source>
        <dbReference type="ARBA" id="ARBA00008416"/>
    </source>
</evidence>
<feature type="domain" description="Pirin C-terminal" evidence="5">
    <location>
        <begin position="194"/>
        <end position="291"/>
    </location>
</feature>
<dbReference type="GO" id="GO:0008127">
    <property type="term" value="F:quercetin 2,3-dioxygenase activity"/>
    <property type="evidence" value="ECO:0007669"/>
    <property type="project" value="UniProtKB-EC"/>
</dbReference>
<evidence type="ECO:0000313" key="8">
    <source>
        <dbReference type="Proteomes" id="UP000051494"/>
    </source>
</evidence>
<reference evidence="7" key="3">
    <citation type="submission" date="2021-06" db="EMBL/GenBank/DDBJ databases">
        <title>Genomic Description and Analysis of Intracellular Bacteria, Candidatus Berkiella cookevillensis and Candidatus Berkiella aquae.</title>
        <authorList>
            <person name="Kidane D.T."/>
            <person name="Mehari Y.T."/>
            <person name="Rice F.C."/>
            <person name="Arivett B.A."/>
            <person name="Farone A.L."/>
            <person name="Berk S.G."/>
            <person name="Farone M.B."/>
        </authorList>
    </citation>
    <scope>NUCLEOTIDE SEQUENCE</scope>
    <source>
        <strain evidence="7">CC99</strain>
    </source>
</reference>
<reference evidence="7" key="2">
    <citation type="journal article" date="2016" name="Genome Announc.">
        <title>Draft Genome Sequences of Two Novel Amoeba-Resistant Intranuclear Bacteria, 'Candidatus Berkiella cookevillensis' and 'Candidatus Berkiella aquae'.</title>
        <authorList>
            <person name="Mehari Y.T."/>
            <person name="Arivett B.A."/>
            <person name="Farone A.L."/>
            <person name="Gunderson J.H."/>
            <person name="Farone M.B."/>
        </authorList>
    </citation>
    <scope>NUCLEOTIDE SEQUENCE</scope>
    <source>
        <strain evidence="7">CC99</strain>
    </source>
</reference>
<evidence type="ECO:0000313" key="7">
    <source>
        <dbReference type="EMBL" id="MCS5708122.1"/>
    </source>
</evidence>
<reference evidence="6" key="1">
    <citation type="submission" date="2015-09" db="EMBL/GenBank/DDBJ databases">
        <title>Draft Genome Sequences of Two Novel Amoeba-resistant Intranuclear Bacteria, Candidatus Berkiella cookevillensis and Candidatus Berkiella aquae.</title>
        <authorList>
            <person name="Mehari Y.T."/>
            <person name="Arivett B.A."/>
            <person name="Farone A.L."/>
            <person name="Gunderson J.H."/>
            <person name="Farone M.B."/>
        </authorList>
    </citation>
    <scope>NUCLEOTIDE SEQUENCE [LARGE SCALE GENOMIC DNA]</scope>
    <source>
        <strain evidence="6">CC99</strain>
    </source>
</reference>
<dbReference type="InterPro" id="IPR011051">
    <property type="entry name" value="RmlC_Cupin_sf"/>
</dbReference>
<evidence type="ECO:0000313" key="6">
    <source>
        <dbReference type="EMBL" id="KRG18359.1"/>
    </source>
</evidence>
<dbReference type="CDD" id="cd02909">
    <property type="entry name" value="cupin_pirin_N"/>
    <property type="match status" value="1"/>
</dbReference>
<feature type="domain" description="Pirin N-terminal" evidence="4">
    <location>
        <begin position="36"/>
        <end position="141"/>
    </location>
</feature>
<dbReference type="STRING" id="437022.CC99x_01571"/>
<proteinExistence type="inferred from homology"/>
<comment type="similarity">
    <text evidence="1 3">Belongs to the pirin family.</text>
</comment>
<keyword evidence="2" id="KW-0408">Iron</keyword>
<dbReference type="PANTHER" id="PTHR13903:SF8">
    <property type="entry name" value="PIRIN"/>
    <property type="match status" value="1"/>
</dbReference>
<dbReference type="Proteomes" id="UP000051494">
    <property type="component" value="Unassembled WGS sequence"/>
</dbReference>
<dbReference type="InterPro" id="IPR008778">
    <property type="entry name" value="Pirin_C_dom"/>
</dbReference>
<evidence type="ECO:0000256" key="3">
    <source>
        <dbReference type="RuleBase" id="RU003457"/>
    </source>
</evidence>
<dbReference type="InterPro" id="IPR012093">
    <property type="entry name" value="Pirin"/>
</dbReference>
<dbReference type="PATRIC" id="fig|1590042.3.peg.1595"/>
<dbReference type="Gene3D" id="2.60.120.10">
    <property type="entry name" value="Jelly Rolls"/>
    <property type="match status" value="2"/>
</dbReference>
<keyword evidence="2" id="KW-0479">Metal-binding</keyword>
<gene>
    <name evidence="6" type="primary">yhhW</name>
    <name evidence="7" type="ORF">CC99x_004310</name>
    <name evidence="6" type="ORF">CC99x_01571</name>
</gene>
<dbReference type="InterPro" id="IPR014710">
    <property type="entry name" value="RmlC-like_jellyroll"/>
</dbReference>
<protein>
    <submittedName>
        <fullName evidence="7">Pirin family protein</fullName>
    </submittedName>
    <submittedName>
        <fullName evidence="6">Quercetin 2,3-dioxygenase</fullName>
        <ecNumber evidence="6">1.13.11.24</ecNumber>
    </submittedName>
</protein>
<accession>A0A0Q9YP79</accession>
<organism evidence="6">
    <name type="scientific">Candidatus Berkiella cookevillensis</name>
    <dbReference type="NCBI Taxonomy" id="437022"/>
    <lineage>
        <taxon>Bacteria</taxon>
        <taxon>Pseudomonadati</taxon>
        <taxon>Pseudomonadota</taxon>
        <taxon>Gammaproteobacteria</taxon>
        <taxon>Candidatus Berkiellales</taxon>
        <taxon>Candidatus Berkiellaceae</taxon>
        <taxon>Candidatus Berkiella</taxon>
    </lineage>
</organism>
<keyword evidence="8" id="KW-1185">Reference proteome</keyword>
<comment type="caution">
    <text evidence="6">The sequence shown here is derived from an EMBL/GenBank/DDBJ whole genome shotgun (WGS) entry which is preliminary data.</text>
</comment>
<dbReference type="EC" id="1.13.11.24" evidence="6"/>
<dbReference type="InterPro" id="IPR003829">
    <property type="entry name" value="Pirin_N_dom"/>
</dbReference>
<dbReference type="EMBL" id="LKHV02000001">
    <property type="protein sequence ID" value="MCS5708122.1"/>
    <property type="molecule type" value="Genomic_DNA"/>
</dbReference>
<feature type="binding site" evidence="2">
    <location>
        <position position="121"/>
    </location>
    <ligand>
        <name>Fe cation</name>
        <dbReference type="ChEBI" id="CHEBI:24875"/>
    </ligand>
</feature>
<dbReference type="Pfam" id="PF05726">
    <property type="entry name" value="Pirin_C"/>
    <property type="match status" value="1"/>
</dbReference>
<feature type="binding site" evidence="2">
    <location>
        <position position="119"/>
    </location>
    <ligand>
        <name>Fe cation</name>
        <dbReference type="ChEBI" id="CHEBI:24875"/>
    </ligand>
</feature>
<keyword evidence="6" id="KW-0223">Dioxygenase</keyword>
<dbReference type="GO" id="GO:0046872">
    <property type="term" value="F:metal ion binding"/>
    <property type="evidence" value="ECO:0007669"/>
    <property type="project" value="UniProtKB-KW"/>
</dbReference>
<comment type="cofactor">
    <cofactor evidence="2">
        <name>Fe cation</name>
        <dbReference type="ChEBI" id="CHEBI:24875"/>
    </cofactor>
    <text evidence="2">Binds 1 Fe cation per subunit.</text>
</comment>
<evidence type="ECO:0000259" key="5">
    <source>
        <dbReference type="Pfam" id="PF05726"/>
    </source>
</evidence>
<dbReference type="RefSeq" id="WP_057624662.1">
    <property type="nucleotide sequence ID" value="NZ_LKHV02000001.1"/>
</dbReference>
<dbReference type="PANTHER" id="PTHR13903">
    <property type="entry name" value="PIRIN-RELATED"/>
    <property type="match status" value="1"/>
</dbReference>
<dbReference type="EMBL" id="LKHV01000007">
    <property type="protein sequence ID" value="KRG18359.1"/>
    <property type="molecule type" value="Genomic_DNA"/>
</dbReference>
<keyword evidence="6" id="KW-0560">Oxidoreductase</keyword>
<name>A0A0Q9YP79_9GAMM</name>
<evidence type="ECO:0000256" key="2">
    <source>
        <dbReference type="PIRSR" id="PIRSR006232-1"/>
    </source>
</evidence>
<dbReference type="Pfam" id="PF02678">
    <property type="entry name" value="Pirin"/>
    <property type="match status" value="1"/>
</dbReference>
<dbReference type="SUPFAM" id="SSF51182">
    <property type="entry name" value="RmlC-like cupins"/>
    <property type="match status" value="1"/>
</dbReference>
<feature type="binding site" evidence="2">
    <location>
        <position position="77"/>
    </location>
    <ligand>
        <name>Fe cation</name>
        <dbReference type="ChEBI" id="CHEBI:24875"/>
    </ligand>
</feature>
<dbReference type="OrthoDB" id="9780903at2"/>
<dbReference type="AlphaFoldDB" id="A0A0Q9YP79"/>
<sequence length="306" mass="34354">MSITSKHPNAEGDFKDHPCPGIDAIIESKSRDLGGFAVRRLLPSTQVKKVGPWVFFDHMGPAHLKKGEGLDVRPHPHINLATVTYLFEGEILHRDSLGSVQSILPGDINLMVAGKGIVHSERSPLRCRKEEHRLHGLQLWLALPKAQQEIEPMFYHYPKTEIPSTVVDDVTIRVMMGQAYGLQSPVQCYTSTLYLEAHLKAGQTLIVPEHVEQRAVYVAKGCLEVSGVKLDAYSMTVFKANCPIQLKALEDTQIALIGGEPMEDRYIWWNFVSDSKERIEQAKQDWLTGKFPAIPNDDLEFIPLPK</sequence>
<feature type="binding site" evidence="2">
    <location>
        <position position="75"/>
    </location>
    <ligand>
        <name>Fe cation</name>
        <dbReference type="ChEBI" id="CHEBI:24875"/>
    </ligand>
</feature>
<evidence type="ECO:0000259" key="4">
    <source>
        <dbReference type="Pfam" id="PF02678"/>
    </source>
</evidence>